<dbReference type="RefSeq" id="WP_004890003.1">
    <property type="nucleotide sequence ID" value="NZ_SBBW01000036.1"/>
</dbReference>
<reference evidence="1 2" key="1">
    <citation type="submission" date="2019-01" db="EMBL/GenBank/DDBJ databases">
        <title>Anoxybacillus flavithermus in powdered infant formula.</title>
        <authorList>
            <person name="Rhee M.S."/>
            <person name="Choi I.-G."/>
            <person name="Cho T.J."/>
            <person name="Park B."/>
        </authorList>
    </citation>
    <scope>NUCLEOTIDE SEQUENCE [LARGE SCALE GENOMIC DNA]</scope>
    <source>
        <strain evidence="1 2">FHS-PPAM212</strain>
    </source>
</reference>
<organism evidence="1 2">
    <name type="scientific">Anoxybacillus flavithermus</name>
    <dbReference type="NCBI Taxonomy" id="33934"/>
    <lineage>
        <taxon>Bacteria</taxon>
        <taxon>Bacillati</taxon>
        <taxon>Bacillota</taxon>
        <taxon>Bacilli</taxon>
        <taxon>Bacillales</taxon>
        <taxon>Anoxybacillaceae</taxon>
        <taxon>Anoxybacillus</taxon>
    </lineage>
</organism>
<gene>
    <name evidence="1" type="ORF">EA138_09480</name>
</gene>
<evidence type="ECO:0000313" key="1">
    <source>
        <dbReference type="EMBL" id="RWU12499.1"/>
    </source>
</evidence>
<proteinExistence type="predicted"/>
<name>A0AAX2A0J6_9BACL</name>
<evidence type="ECO:0008006" key="3">
    <source>
        <dbReference type="Google" id="ProtNLM"/>
    </source>
</evidence>
<dbReference type="EMBL" id="SBBW01000036">
    <property type="protein sequence ID" value="RWU12499.1"/>
    <property type="molecule type" value="Genomic_DNA"/>
</dbReference>
<protein>
    <recommendedName>
        <fullName evidence="3">ATP-binding protein</fullName>
    </recommendedName>
</protein>
<dbReference type="AlphaFoldDB" id="A0AAX2A0J6"/>
<accession>A0AAX2A0J6</accession>
<evidence type="ECO:0000313" key="2">
    <source>
        <dbReference type="Proteomes" id="UP000286434"/>
    </source>
</evidence>
<dbReference type="Proteomes" id="UP000286434">
    <property type="component" value="Unassembled WGS sequence"/>
</dbReference>
<comment type="caution">
    <text evidence="1">The sequence shown here is derived from an EMBL/GenBank/DDBJ whole genome shotgun (WGS) entry which is preliminary data.</text>
</comment>
<sequence>MFINPFVMYLDKFNVLSPNHSKIYDEYTHEKDLEHSFEFTISTKVEEHLKNIFSSNPHSVILTGNAGDGKTRMCRLIHDYFSDQKLKNWPEEGIVAVPYEKGTIKIVKDLSELKEEIIYNILMELQKYVLGGHQEGIFFLIAANEGKLTKTLSKYKELEPIREKIIARFEHYDNNDTRLSVLNLLDVTSSVYVDKVLEKWNDSDNWIFCDKCEKKENCVIYFNHQRTALPNVKQKIVDQYRLLDYLETHITLREMLIHMSYVLTGGYVCTDIWQADYAKGKEKAMKVYYQNFYGVNAGEEAFSEMRALKVFKSLDPGLYSYSVIDDFIINGDIHGDTDIEEMHKKLFDNGLDMEFQYFRNMIEFYRNYGEGDQGFLEEWMPRLRRKLYFELENEKYFSTLRLLPFEYVTEYISMFGDKNNQSKMRKEIVNGLNRAFSRRLVEKSKGSSFQLKATNENLVIYGSFNKGQIHLYEEPSRNDLDHSPSKFYLSVDDRVKLKINLLVFEYLMRLNGGGMLNILSQDVEILLNTFKNELIQISEPDESILEIYRVDREKGLYVEDELSI</sequence>